<reference evidence="2" key="1">
    <citation type="submission" date="2016-10" db="EMBL/GenBank/DDBJ databases">
        <authorList>
            <person name="Varghese N."/>
            <person name="Submissions S."/>
        </authorList>
    </citation>
    <scope>NUCLEOTIDE SEQUENCE [LARGE SCALE GENOMIC DNA]</scope>
    <source>
        <strain evidence="2">CGMCC 4.6609</strain>
    </source>
</reference>
<proteinExistence type="predicted"/>
<evidence type="ECO:0000313" key="1">
    <source>
        <dbReference type="EMBL" id="SDO33471.1"/>
    </source>
</evidence>
<name>A0A1H0IR02_9PSEU</name>
<evidence type="ECO:0000313" key="2">
    <source>
        <dbReference type="Proteomes" id="UP000199691"/>
    </source>
</evidence>
<accession>A0A1H0IR02</accession>
<dbReference type="STRING" id="641025.SAMN05421507_102196"/>
<protein>
    <submittedName>
        <fullName evidence="1">Uncharacterized protein</fullName>
    </submittedName>
</protein>
<dbReference type="AlphaFoldDB" id="A0A1H0IR02"/>
<keyword evidence="2" id="KW-1185">Reference proteome</keyword>
<sequence>MGPGGAGDLTNTGSLPLSVPRADGRALNFVLRGRHADGGWGWRTDGGRELITTSLPR</sequence>
<organism evidence="1 2">
    <name type="scientific">Lentzea jiangxiensis</name>
    <dbReference type="NCBI Taxonomy" id="641025"/>
    <lineage>
        <taxon>Bacteria</taxon>
        <taxon>Bacillati</taxon>
        <taxon>Actinomycetota</taxon>
        <taxon>Actinomycetes</taxon>
        <taxon>Pseudonocardiales</taxon>
        <taxon>Pseudonocardiaceae</taxon>
        <taxon>Lentzea</taxon>
    </lineage>
</organism>
<gene>
    <name evidence="1" type="ORF">SAMN05421507_102196</name>
</gene>
<dbReference type="Proteomes" id="UP000199691">
    <property type="component" value="Unassembled WGS sequence"/>
</dbReference>
<dbReference type="EMBL" id="FNIX01000002">
    <property type="protein sequence ID" value="SDO33471.1"/>
    <property type="molecule type" value="Genomic_DNA"/>
</dbReference>